<feature type="transmembrane region" description="Helical" evidence="1">
    <location>
        <begin position="148"/>
        <end position="166"/>
    </location>
</feature>
<proteinExistence type="predicted"/>
<dbReference type="EMBL" id="VLNR01000030">
    <property type="protein sequence ID" value="TSE07740.1"/>
    <property type="molecule type" value="Genomic_DNA"/>
</dbReference>
<organism evidence="3 4">
    <name type="scientific">Aquimarina algiphila</name>
    <dbReference type="NCBI Taxonomy" id="2047982"/>
    <lineage>
        <taxon>Bacteria</taxon>
        <taxon>Pseudomonadati</taxon>
        <taxon>Bacteroidota</taxon>
        <taxon>Flavobacteriia</taxon>
        <taxon>Flavobacteriales</taxon>
        <taxon>Flavobacteriaceae</taxon>
        <taxon>Aquimarina</taxon>
    </lineage>
</organism>
<evidence type="ECO:0000259" key="2">
    <source>
        <dbReference type="Pfam" id="PF12146"/>
    </source>
</evidence>
<evidence type="ECO:0000256" key="1">
    <source>
        <dbReference type="SAM" id="Phobius"/>
    </source>
</evidence>
<dbReference type="GO" id="GO:0016787">
    <property type="term" value="F:hydrolase activity"/>
    <property type="evidence" value="ECO:0007669"/>
    <property type="project" value="UniProtKB-KW"/>
</dbReference>
<accession>A0A554VIV0</accession>
<dbReference type="PIRSF" id="PIRSF037442">
    <property type="entry name" value="UCP037442_abhydr"/>
    <property type="match status" value="1"/>
</dbReference>
<dbReference type="OrthoDB" id="9785076at2"/>
<dbReference type="AlphaFoldDB" id="A0A554VIV0"/>
<gene>
    <name evidence="3" type="ORF">FOF46_15030</name>
</gene>
<keyword evidence="4" id="KW-1185">Reference proteome</keyword>
<dbReference type="SUPFAM" id="SSF53474">
    <property type="entry name" value="alpha/beta-Hydrolases"/>
    <property type="match status" value="1"/>
</dbReference>
<dbReference type="Proteomes" id="UP000318833">
    <property type="component" value="Unassembled WGS sequence"/>
</dbReference>
<dbReference type="InterPro" id="IPR029058">
    <property type="entry name" value="AB_hydrolase_fold"/>
</dbReference>
<evidence type="ECO:0000313" key="4">
    <source>
        <dbReference type="Proteomes" id="UP000318833"/>
    </source>
</evidence>
<dbReference type="InterPro" id="IPR017208">
    <property type="entry name" value="UCP037442_abhydr"/>
</dbReference>
<dbReference type="Pfam" id="PF12146">
    <property type="entry name" value="Hydrolase_4"/>
    <property type="match status" value="1"/>
</dbReference>
<feature type="domain" description="Serine aminopeptidase S33" evidence="2">
    <location>
        <begin position="35"/>
        <end position="140"/>
    </location>
</feature>
<keyword evidence="3" id="KW-0378">Hydrolase</keyword>
<dbReference type="RefSeq" id="WP_143917023.1">
    <property type="nucleotide sequence ID" value="NZ_CANLFO010000022.1"/>
</dbReference>
<sequence length="282" mass="32694">MITIPAKDGYQLMGQLYTPSSKVTNNKVLIINSATAVSRKLYHHYATFMAEHGYHVITYDYRGIAASRPKKLRGFKATFLDWGDKDFAGVINYVKKEFPNQKILTLGHSIGGTIIGMTEKNTEISGVITVGAQTAYYKDWPKKQRAKIYFLWHIILPWITNVVGYFPGKKLGMLEDVPKGVIHQWHNRRKHTDIKKQLENNGVKLFYNTYQSKLLTLGIEDDPIGTEQAIKRIHNLFKSNQKEIEIIRLEEILTDKIGHFGFFRRKFKETLWVKTVKWFDNL</sequence>
<dbReference type="InterPro" id="IPR022742">
    <property type="entry name" value="Hydrolase_4"/>
</dbReference>
<reference evidence="3 4" key="1">
    <citation type="submission" date="2019-07" db="EMBL/GenBank/DDBJ databases">
        <title>The draft genome sequence of Aquimarina algiphila M91.</title>
        <authorList>
            <person name="Meng X."/>
        </authorList>
    </citation>
    <scope>NUCLEOTIDE SEQUENCE [LARGE SCALE GENOMIC DNA]</scope>
    <source>
        <strain evidence="3 4">M91</strain>
    </source>
</reference>
<keyword evidence="1" id="KW-0812">Transmembrane</keyword>
<evidence type="ECO:0000313" key="3">
    <source>
        <dbReference type="EMBL" id="TSE07740.1"/>
    </source>
</evidence>
<comment type="caution">
    <text evidence="3">The sequence shown here is derived from an EMBL/GenBank/DDBJ whole genome shotgun (WGS) entry which is preliminary data.</text>
</comment>
<keyword evidence="1" id="KW-0472">Membrane</keyword>
<keyword evidence="1" id="KW-1133">Transmembrane helix</keyword>
<name>A0A554VIV0_9FLAO</name>
<protein>
    <submittedName>
        <fullName evidence="3">Alpha/beta fold hydrolase</fullName>
    </submittedName>
</protein>
<dbReference type="Gene3D" id="3.40.50.1820">
    <property type="entry name" value="alpha/beta hydrolase"/>
    <property type="match status" value="1"/>
</dbReference>